<keyword evidence="5" id="KW-0175">Coiled coil</keyword>
<evidence type="ECO:0000256" key="2">
    <source>
        <dbReference type="ARBA" id="ARBA00022771"/>
    </source>
</evidence>
<dbReference type="SMART" id="SM00589">
    <property type="entry name" value="PRY"/>
    <property type="match status" value="1"/>
</dbReference>
<reference evidence="9 10" key="1">
    <citation type="journal article" date="2018" name="Nat. Ecol. Evol.">
        <title>Shark genomes provide insights into elasmobranch evolution and the origin of vertebrates.</title>
        <authorList>
            <person name="Hara Y"/>
            <person name="Yamaguchi K"/>
            <person name="Onimaru K"/>
            <person name="Kadota M"/>
            <person name="Koyanagi M"/>
            <person name="Keeley SD"/>
            <person name="Tatsumi K"/>
            <person name="Tanaka K"/>
            <person name="Motone F"/>
            <person name="Kageyama Y"/>
            <person name="Nozu R"/>
            <person name="Adachi N"/>
            <person name="Nishimura O"/>
            <person name="Nakagawa R"/>
            <person name="Tanegashima C"/>
            <person name="Kiyatake I"/>
            <person name="Matsumoto R"/>
            <person name="Murakumo K"/>
            <person name="Nishida K"/>
            <person name="Terakita A"/>
            <person name="Kuratani S"/>
            <person name="Sato K"/>
            <person name="Hyodo S Kuraku.S."/>
        </authorList>
    </citation>
    <scope>NUCLEOTIDE SEQUENCE [LARGE SCALE GENOMIC DNA]</scope>
</reference>
<feature type="domain" description="RING-type" evidence="6">
    <location>
        <begin position="7"/>
        <end position="47"/>
    </location>
</feature>
<dbReference type="PROSITE" id="PS50188">
    <property type="entry name" value="B302_SPRY"/>
    <property type="match status" value="1"/>
</dbReference>
<evidence type="ECO:0000313" key="10">
    <source>
        <dbReference type="Proteomes" id="UP000287033"/>
    </source>
</evidence>
<dbReference type="InterPro" id="IPR000315">
    <property type="entry name" value="Znf_B-box"/>
</dbReference>
<feature type="coiled-coil region" evidence="5">
    <location>
        <begin position="179"/>
        <end position="224"/>
    </location>
</feature>
<dbReference type="PANTHER" id="PTHR24103">
    <property type="entry name" value="E3 UBIQUITIN-PROTEIN LIGASE TRIM"/>
    <property type="match status" value="1"/>
</dbReference>
<dbReference type="OMA" id="VCSIHPD"/>
<dbReference type="PRINTS" id="PR01407">
    <property type="entry name" value="BUTYPHLNCDUF"/>
</dbReference>
<dbReference type="SMART" id="SM00336">
    <property type="entry name" value="BBOX"/>
    <property type="match status" value="1"/>
</dbReference>
<dbReference type="FunFam" id="2.60.120.920:FF:000004">
    <property type="entry name" value="Butyrophilin subfamily 1 member A1"/>
    <property type="match status" value="1"/>
</dbReference>
<dbReference type="SUPFAM" id="SSF57850">
    <property type="entry name" value="RING/U-box"/>
    <property type="match status" value="1"/>
</dbReference>
<dbReference type="SMART" id="SM00449">
    <property type="entry name" value="SPRY"/>
    <property type="match status" value="1"/>
</dbReference>
<dbReference type="SUPFAM" id="SSF57845">
    <property type="entry name" value="B-box zinc-binding domain"/>
    <property type="match status" value="1"/>
</dbReference>
<keyword evidence="10" id="KW-1185">Reference proteome</keyword>
<keyword evidence="3" id="KW-0862">Zinc</keyword>
<dbReference type="EMBL" id="BEZZ01002358">
    <property type="protein sequence ID" value="GCC21634.1"/>
    <property type="molecule type" value="Genomic_DNA"/>
</dbReference>
<evidence type="ECO:0000313" key="9">
    <source>
        <dbReference type="EMBL" id="GCC21634.1"/>
    </source>
</evidence>
<dbReference type="InterPro" id="IPR013083">
    <property type="entry name" value="Znf_RING/FYVE/PHD"/>
</dbReference>
<evidence type="ECO:0000256" key="4">
    <source>
        <dbReference type="PROSITE-ProRule" id="PRU00024"/>
    </source>
</evidence>
<keyword evidence="1" id="KW-0479">Metal-binding</keyword>
<organism evidence="9 10">
    <name type="scientific">Chiloscyllium punctatum</name>
    <name type="common">Brownbanded bambooshark</name>
    <name type="synonym">Hemiscyllium punctatum</name>
    <dbReference type="NCBI Taxonomy" id="137246"/>
    <lineage>
        <taxon>Eukaryota</taxon>
        <taxon>Metazoa</taxon>
        <taxon>Chordata</taxon>
        <taxon>Craniata</taxon>
        <taxon>Vertebrata</taxon>
        <taxon>Chondrichthyes</taxon>
        <taxon>Elasmobranchii</taxon>
        <taxon>Galeomorphii</taxon>
        <taxon>Galeoidea</taxon>
        <taxon>Orectolobiformes</taxon>
        <taxon>Hemiscylliidae</taxon>
        <taxon>Chiloscyllium</taxon>
    </lineage>
</organism>
<gene>
    <name evidence="9" type="ORF">chiPu_0020109</name>
</gene>
<dbReference type="PROSITE" id="PS00518">
    <property type="entry name" value="ZF_RING_1"/>
    <property type="match status" value="1"/>
</dbReference>
<evidence type="ECO:0000259" key="6">
    <source>
        <dbReference type="PROSITE" id="PS50089"/>
    </source>
</evidence>
<proteinExistence type="predicted"/>
<evidence type="ECO:0000259" key="8">
    <source>
        <dbReference type="PROSITE" id="PS50188"/>
    </source>
</evidence>
<evidence type="ECO:0000256" key="5">
    <source>
        <dbReference type="SAM" id="Coils"/>
    </source>
</evidence>
<dbReference type="SUPFAM" id="SSF49899">
    <property type="entry name" value="Concanavalin A-like lectins/glucanases"/>
    <property type="match status" value="1"/>
</dbReference>
<dbReference type="InterPro" id="IPR043136">
    <property type="entry name" value="B30.2/SPRY_sf"/>
</dbReference>
<dbReference type="InterPro" id="IPR050143">
    <property type="entry name" value="TRIM/RBCC"/>
</dbReference>
<dbReference type="InterPro" id="IPR027370">
    <property type="entry name" value="Znf-RING_euk"/>
</dbReference>
<dbReference type="InterPro" id="IPR003879">
    <property type="entry name" value="Butyrophylin_SPRY"/>
</dbReference>
<comment type="caution">
    <text evidence="9">The sequence shown here is derived from an EMBL/GenBank/DDBJ whole genome shotgun (WGS) entry which is preliminary data.</text>
</comment>
<dbReference type="GO" id="GO:0008270">
    <property type="term" value="F:zinc ion binding"/>
    <property type="evidence" value="ECO:0007669"/>
    <property type="project" value="UniProtKB-KW"/>
</dbReference>
<dbReference type="InterPro" id="IPR001870">
    <property type="entry name" value="B30.2/SPRY"/>
</dbReference>
<dbReference type="Pfam" id="PF00643">
    <property type="entry name" value="zf-B_box"/>
    <property type="match status" value="1"/>
</dbReference>
<dbReference type="InterPro" id="IPR006574">
    <property type="entry name" value="PRY"/>
</dbReference>
<dbReference type="Gene3D" id="3.30.40.10">
    <property type="entry name" value="Zinc/RING finger domain, C3HC4 (zinc finger)"/>
    <property type="match status" value="1"/>
</dbReference>
<dbReference type="Pfam" id="PF13765">
    <property type="entry name" value="PRY"/>
    <property type="match status" value="1"/>
</dbReference>
<dbReference type="PROSITE" id="PS50119">
    <property type="entry name" value="ZF_BBOX"/>
    <property type="match status" value="1"/>
</dbReference>
<protein>
    <submittedName>
        <fullName evidence="9">Uncharacterized protein</fullName>
    </submittedName>
</protein>
<dbReference type="Proteomes" id="UP000287033">
    <property type="component" value="Unassembled WGS sequence"/>
</dbReference>
<dbReference type="Pfam" id="PF13445">
    <property type="entry name" value="zf-RING_UBOX"/>
    <property type="match status" value="1"/>
</dbReference>
<feature type="domain" description="B30.2/SPRY" evidence="8">
    <location>
        <begin position="279"/>
        <end position="473"/>
    </location>
</feature>
<dbReference type="STRING" id="137246.A0A401RU12"/>
<dbReference type="InterPro" id="IPR013320">
    <property type="entry name" value="ConA-like_dom_sf"/>
</dbReference>
<dbReference type="SMART" id="SM00184">
    <property type="entry name" value="RING"/>
    <property type="match status" value="1"/>
</dbReference>
<evidence type="ECO:0000256" key="1">
    <source>
        <dbReference type="ARBA" id="ARBA00022723"/>
    </source>
</evidence>
<dbReference type="InterPro" id="IPR017907">
    <property type="entry name" value="Znf_RING_CS"/>
</dbReference>
<accession>A0A401RU12</accession>
<dbReference type="Gene3D" id="3.30.160.60">
    <property type="entry name" value="Classic Zinc Finger"/>
    <property type="match status" value="1"/>
</dbReference>
<evidence type="ECO:0000259" key="7">
    <source>
        <dbReference type="PROSITE" id="PS50119"/>
    </source>
</evidence>
<dbReference type="CDD" id="cd13733">
    <property type="entry name" value="SPRY_PRY_C-I_1"/>
    <property type="match status" value="1"/>
</dbReference>
<keyword evidence="2 4" id="KW-0863">Zinc-finger</keyword>
<dbReference type="PROSITE" id="PS50089">
    <property type="entry name" value="ZF_RING_2"/>
    <property type="match status" value="1"/>
</dbReference>
<evidence type="ECO:0000256" key="3">
    <source>
        <dbReference type="ARBA" id="ARBA00022833"/>
    </source>
</evidence>
<dbReference type="Pfam" id="PF00622">
    <property type="entry name" value="SPRY"/>
    <property type="match status" value="1"/>
</dbReference>
<feature type="domain" description="B box-type" evidence="7">
    <location>
        <begin position="76"/>
        <end position="117"/>
    </location>
</feature>
<dbReference type="AlphaFoldDB" id="A0A401RU12"/>
<dbReference type="InterPro" id="IPR001841">
    <property type="entry name" value="Znf_RING"/>
</dbReference>
<name>A0A401RU12_CHIPU</name>
<sequence length="490" mass="56483">MEADLSCAVCYDLYKDPVLLDCDHSFCRSCVTQYWEKADTACCPVCRKETSSRTLRPNRTLSNIVETFVKSGGGGEIQQECSRHKEKITLFCKSDNQLICLVCQSSKSHQNHEVLPVEEAAEELKEELQTSLKPIQDKKKECETVKSDYEKTLSHIQDQGVKTEKQITAEFEKLHQFLREEERIMLEDLKLEKEKHSQEMKERIAKITEEISSLSITVQDIEQELREQDSITFLTVTIYFSFLLSLFFESKFTDTKKRVKQTLPEPQKVYPLINVGKYIGSLQYRVWKKMLTVINTAPVTLDPNTANLYLLLSEDLSTMKNTGKWEQLPNNPERFDRCPCVLGMEGFTSGRHSWEVEVGNKPQWNIGVAKESINRKGQIYLSPSKGYWAVVLRDGNEYLACDEPWKHLRLSVNPRKIRVCLDYEGGEVSFYNSENKTHIYTFNGTFTEKLYPFFSPGFNIECKNPEPLKTCPQSVTIQEDDGSVHFSNSK</sequence>
<dbReference type="OrthoDB" id="6105938at2759"/>
<dbReference type="InterPro" id="IPR003877">
    <property type="entry name" value="SPRY_dom"/>
</dbReference>
<dbReference type="Gene3D" id="2.60.120.920">
    <property type="match status" value="1"/>
</dbReference>